<accession>A0A0F9F2W6</accession>
<protein>
    <submittedName>
        <fullName evidence="2">Uncharacterized protein</fullName>
    </submittedName>
</protein>
<proteinExistence type="predicted"/>
<keyword evidence="1" id="KW-0472">Membrane</keyword>
<evidence type="ECO:0000256" key="1">
    <source>
        <dbReference type="SAM" id="Phobius"/>
    </source>
</evidence>
<feature type="transmembrane region" description="Helical" evidence="1">
    <location>
        <begin position="25"/>
        <end position="48"/>
    </location>
</feature>
<gene>
    <name evidence="2" type="ORF">LCGC14_2355750</name>
</gene>
<comment type="caution">
    <text evidence="2">The sequence shown here is derived from an EMBL/GenBank/DDBJ whole genome shotgun (WGS) entry which is preliminary data.</text>
</comment>
<name>A0A0F9F2W6_9ZZZZ</name>
<dbReference type="EMBL" id="LAZR01034388">
    <property type="protein sequence ID" value="KKL45432.1"/>
    <property type="molecule type" value="Genomic_DNA"/>
</dbReference>
<keyword evidence="1" id="KW-0812">Transmembrane</keyword>
<dbReference type="AlphaFoldDB" id="A0A0F9F2W6"/>
<reference evidence="2" key="1">
    <citation type="journal article" date="2015" name="Nature">
        <title>Complex archaea that bridge the gap between prokaryotes and eukaryotes.</title>
        <authorList>
            <person name="Spang A."/>
            <person name="Saw J.H."/>
            <person name="Jorgensen S.L."/>
            <person name="Zaremba-Niedzwiedzka K."/>
            <person name="Martijn J."/>
            <person name="Lind A.E."/>
            <person name="van Eijk R."/>
            <person name="Schleper C."/>
            <person name="Guy L."/>
            <person name="Ettema T.J."/>
        </authorList>
    </citation>
    <scope>NUCLEOTIDE SEQUENCE</scope>
</reference>
<organism evidence="2">
    <name type="scientific">marine sediment metagenome</name>
    <dbReference type="NCBI Taxonomy" id="412755"/>
    <lineage>
        <taxon>unclassified sequences</taxon>
        <taxon>metagenomes</taxon>
        <taxon>ecological metagenomes</taxon>
    </lineage>
</organism>
<sequence length="169" mass="18819">MEYANEIWVIVWGFTVDIFRSPANYAILVSAWFAVEVCEFVFSFLASIPKMRKATRLKLHALLNQGKRTGSTLWCMLFTWFPYAQPDLCGADRAAGCQTIMDRMAIAVVLGLGLSVGHRLVAPRLRKLLGRDKLHGITCSNCRTRIKVASLEDACPECGEVPLEVTAPK</sequence>
<keyword evidence="1" id="KW-1133">Transmembrane helix</keyword>
<evidence type="ECO:0000313" key="2">
    <source>
        <dbReference type="EMBL" id="KKL45432.1"/>
    </source>
</evidence>